<evidence type="ECO:0000313" key="2">
    <source>
        <dbReference type="EMBL" id="KAA0202735.1"/>
    </source>
</evidence>
<dbReference type="EMBL" id="JQDR03003122">
    <property type="protein sequence ID" value="KAA0202735.1"/>
    <property type="molecule type" value="Genomic_DNA"/>
</dbReference>
<dbReference type="SUPFAM" id="SSF53448">
    <property type="entry name" value="Nucleotide-diphospho-sugar transferases"/>
    <property type="match status" value="1"/>
</dbReference>
<sequence>MLSPPVNVETGDLRLELSVFLDSCTDESSSIVEKWRTPFDTKGVRLIATEEINSRPKGGSSEIQWEILIFKCQGMDIGFFVLSIVGYAKNKAVAQSSGRCLCFMDADDTMLPHRIAVQYRLLQQHPDAAFTSHGPTVIMPTWFMSRDLYLLVGPFSEAGRGVPEDLFFFYDHIRRGGAVLRTPGAPLLVYRHHHAAATHAVSQWVNVSDYQDSQWLHVSEGNVVFFDLE</sequence>
<name>A0A6A0HCM2_HYAAZ</name>
<dbReference type="PANTHER" id="PTHR22916">
    <property type="entry name" value="GLYCOSYLTRANSFERASE"/>
    <property type="match status" value="1"/>
</dbReference>
<dbReference type="GO" id="GO:0016758">
    <property type="term" value="F:hexosyltransferase activity"/>
    <property type="evidence" value="ECO:0007669"/>
    <property type="project" value="UniProtKB-ARBA"/>
</dbReference>
<evidence type="ECO:0000259" key="1">
    <source>
        <dbReference type="Pfam" id="PF00535"/>
    </source>
</evidence>
<feature type="domain" description="Glycosyltransferase 2-like" evidence="1">
    <location>
        <begin position="86"/>
        <end position="170"/>
    </location>
</feature>
<proteinExistence type="predicted"/>
<protein>
    <recommendedName>
        <fullName evidence="1">Glycosyltransferase 2-like domain-containing protein</fullName>
    </recommendedName>
</protein>
<dbReference type="InterPro" id="IPR029044">
    <property type="entry name" value="Nucleotide-diphossugar_trans"/>
</dbReference>
<dbReference type="PANTHER" id="PTHR22916:SF3">
    <property type="entry name" value="UDP-GLCNAC:BETAGAL BETA-1,3-N-ACETYLGLUCOSAMINYLTRANSFERASE-LIKE PROTEIN 1"/>
    <property type="match status" value="1"/>
</dbReference>
<dbReference type="AlphaFoldDB" id="A0A6A0HCM2"/>
<comment type="caution">
    <text evidence="2">The sequence shown here is derived from an EMBL/GenBank/DDBJ whole genome shotgun (WGS) entry which is preliminary data.</text>
</comment>
<reference evidence="2" key="1">
    <citation type="submission" date="2014-08" db="EMBL/GenBank/DDBJ databases">
        <authorList>
            <person name="Murali S."/>
            <person name="Richards S."/>
            <person name="Bandaranaike D."/>
            <person name="Bellair M."/>
            <person name="Blankenburg K."/>
            <person name="Chao H."/>
            <person name="Dinh H."/>
            <person name="Doddapaneni H."/>
            <person name="Dugan-Rocha S."/>
            <person name="Elkadiri S."/>
            <person name="Gnanaolivu R."/>
            <person name="Hughes D."/>
            <person name="Lee S."/>
            <person name="Li M."/>
            <person name="Ming W."/>
            <person name="Munidasa M."/>
            <person name="Muniz J."/>
            <person name="Nguyen L."/>
            <person name="Osuji N."/>
            <person name="Pu L.-L."/>
            <person name="Puazo M."/>
            <person name="Skinner E."/>
            <person name="Qu C."/>
            <person name="Quiroz J."/>
            <person name="Raj R."/>
            <person name="Weissenberger G."/>
            <person name="Xin Y."/>
            <person name="Zou X."/>
            <person name="Han Y."/>
            <person name="Worley K."/>
            <person name="Muzny D."/>
            <person name="Gibbs R."/>
        </authorList>
    </citation>
    <scope>NUCLEOTIDE SEQUENCE</scope>
    <source>
        <strain evidence="2">HAZT.00-mixed</strain>
        <tissue evidence="2">Whole organism</tissue>
    </source>
</reference>
<organism evidence="2">
    <name type="scientific">Hyalella azteca</name>
    <name type="common">Amphipod</name>
    <dbReference type="NCBI Taxonomy" id="294128"/>
    <lineage>
        <taxon>Eukaryota</taxon>
        <taxon>Metazoa</taxon>
        <taxon>Ecdysozoa</taxon>
        <taxon>Arthropoda</taxon>
        <taxon>Crustacea</taxon>
        <taxon>Multicrustacea</taxon>
        <taxon>Malacostraca</taxon>
        <taxon>Eumalacostraca</taxon>
        <taxon>Peracarida</taxon>
        <taxon>Amphipoda</taxon>
        <taxon>Senticaudata</taxon>
        <taxon>Talitrida</taxon>
        <taxon>Talitroidea</taxon>
        <taxon>Hyalellidae</taxon>
        <taxon>Hyalella</taxon>
    </lineage>
</organism>
<dbReference type="Proteomes" id="UP000711488">
    <property type="component" value="Unassembled WGS sequence"/>
</dbReference>
<dbReference type="Gene3D" id="3.90.550.10">
    <property type="entry name" value="Spore Coat Polysaccharide Biosynthesis Protein SpsA, Chain A"/>
    <property type="match status" value="1"/>
</dbReference>
<gene>
    <name evidence="2" type="ORF">HAZT_HAZT003681</name>
</gene>
<reference evidence="2" key="3">
    <citation type="submission" date="2019-06" db="EMBL/GenBank/DDBJ databases">
        <authorList>
            <person name="Poynton C."/>
            <person name="Hasenbein S."/>
            <person name="Benoit J.B."/>
            <person name="Sepulveda M.S."/>
            <person name="Poelchau M.F."/>
            <person name="Murali S.C."/>
            <person name="Chen S."/>
            <person name="Glastad K.M."/>
            <person name="Werren J.H."/>
            <person name="Vineis J.H."/>
            <person name="Bowen J.L."/>
            <person name="Friedrich M."/>
            <person name="Jones J."/>
            <person name="Robertson H.M."/>
            <person name="Feyereisen R."/>
            <person name="Mechler-Hickson A."/>
            <person name="Mathers N."/>
            <person name="Lee C.E."/>
            <person name="Colbourne J.K."/>
            <person name="Biales A."/>
            <person name="Johnston J.S."/>
            <person name="Wellborn G.A."/>
            <person name="Rosendale A.J."/>
            <person name="Cridge A.G."/>
            <person name="Munoz-Torres M.C."/>
            <person name="Bain P.A."/>
            <person name="Manny A.R."/>
            <person name="Major K.M."/>
            <person name="Lambert F.N."/>
            <person name="Vulpe C.D."/>
            <person name="Tuck P."/>
            <person name="Blalock B.J."/>
            <person name="Lin Y.-Y."/>
            <person name="Smith M.E."/>
            <person name="Ochoa-Acuna H."/>
            <person name="Chen M.-J.M."/>
            <person name="Childers C.P."/>
            <person name="Qu J."/>
            <person name="Dugan S."/>
            <person name="Lee S.L."/>
            <person name="Chao H."/>
            <person name="Dinh H."/>
            <person name="Han Y."/>
            <person name="Doddapaneni H."/>
            <person name="Worley K.C."/>
            <person name="Muzny D.M."/>
            <person name="Gibbs R.A."/>
            <person name="Richards S."/>
        </authorList>
    </citation>
    <scope>NUCLEOTIDE SEQUENCE</scope>
    <source>
        <strain evidence="2">HAZT.00-mixed</strain>
        <tissue evidence="2">Whole organism</tissue>
    </source>
</reference>
<dbReference type="Pfam" id="PF00535">
    <property type="entry name" value="Glycos_transf_2"/>
    <property type="match status" value="1"/>
</dbReference>
<dbReference type="InterPro" id="IPR001173">
    <property type="entry name" value="Glyco_trans_2-like"/>
</dbReference>
<accession>A0A6A0HCM2</accession>
<reference evidence="2" key="2">
    <citation type="journal article" date="2018" name="Environ. Sci. Technol.">
        <title>The Toxicogenome of Hyalella azteca: A Model for Sediment Ecotoxicology and Evolutionary Toxicology.</title>
        <authorList>
            <person name="Poynton H.C."/>
            <person name="Hasenbein S."/>
            <person name="Benoit J.B."/>
            <person name="Sepulveda M.S."/>
            <person name="Poelchau M.F."/>
            <person name="Hughes D.S.T."/>
            <person name="Murali S.C."/>
            <person name="Chen S."/>
            <person name="Glastad K.M."/>
            <person name="Goodisman M.A.D."/>
            <person name="Werren J.H."/>
            <person name="Vineis J.H."/>
            <person name="Bowen J.L."/>
            <person name="Friedrich M."/>
            <person name="Jones J."/>
            <person name="Robertson H.M."/>
            <person name="Feyereisen R."/>
            <person name="Mechler-Hickson A."/>
            <person name="Mathers N."/>
            <person name="Lee C.E."/>
            <person name="Colbourne J.K."/>
            <person name="Biales A."/>
            <person name="Johnston J.S."/>
            <person name="Wellborn G.A."/>
            <person name="Rosendale A.J."/>
            <person name="Cridge A.G."/>
            <person name="Munoz-Torres M.C."/>
            <person name="Bain P.A."/>
            <person name="Manny A.R."/>
            <person name="Major K.M."/>
            <person name="Lambert F.N."/>
            <person name="Vulpe C.D."/>
            <person name="Tuck P."/>
            <person name="Blalock B.J."/>
            <person name="Lin Y.Y."/>
            <person name="Smith M.E."/>
            <person name="Ochoa-Acuna H."/>
            <person name="Chen M.M."/>
            <person name="Childers C.P."/>
            <person name="Qu J."/>
            <person name="Dugan S."/>
            <person name="Lee S.L."/>
            <person name="Chao H."/>
            <person name="Dinh H."/>
            <person name="Han Y."/>
            <person name="Doddapaneni H."/>
            <person name="Worley K.C."/>
            <person name="Muzny D.M."/>
            <person name="Gibbs R.A."/>
            <person name="Richards S."/>
        </authorList>
    </citation>
    <scope>NUCLEOTIDE SEQUENCE</scope>
    <source>
        <strain evidence="2">HAZT.00-mixed</strain>
        <tissue evidence="2">Whole organism</tissue>
    </source>
</reference>